<dbReference type="AlphaFoldDB" id="A0A379CK14"/>
<name>A0A379CK14_PLESH</name>
<dbReference type="PANTHER" id="PTHR38453:SF1">
    <property type="entry name" value="CYTOPLASMIC PROTEIN"/>
    <property type="match status" value="1"/>
</dbReference>
<evidence type="ECO:0000313" key="2">
    <source>
        <dbReference type="Proteomes" id="UP000664658"/>
    </source>
</evidence>
<organism evidence="1 2">
    <name type="scientific">Plesiomonas shigelloides</name>
    <name type="common">Aeromonas shigelloides</name>
    <dbReference type="NCBI Taxonomy" id="703"/>
    <lineage>
        <taxon>Bacteria</taxon>
        <taxon>Pseudomonadati</taxon>
        <taxon>Pseudomonadota</taxon>
        <taxon>Gammaproteobacteria</taxon>
        <taxon>Enterobacterales</taxon>
        <taxon>Enterobacteriaceae</taxon>
        <taxon>Plesiomonas</taxon>
    </lineage>
</organism>
<dbReference type="EMBL" id="JAFNAA010000006">
    <property type="protein sequence ID" value="MBO1108102.1"/>
    <property type="molecule type" value="Genomic_DNA"/>
</dbReference>
<gene>
    <name evidence="1" type="ORF">J2R62_07680</name>
</gene>
<dbReference type="InterPro" id="IPR007423">
    <property type="entry name" value="Sel_put"/>
</dbReference>
<accession>A0A379CK14</accession>
<dbReference type="PANTHER" id="PTHR38453">
    <property type="entry name" value="CYTOPLASMIC PROTEIN-RELATED"/>
    <property type="match status" value="1"/>
</dbReference>
<dbReference type="Pfam" id="PF04328">
    <property type="entry name" value="Sel_put"/>
    <property type="match status" value="1"/>
</dbReference>
<comment type="caution">
    <text evidence="1">The sequence shown here is derived from an EMBL/GenBank/DDBJ whole genome shotgun (WGS) entry which is preliminary data.</text>
</comment>
<dbReference type="Proteomes" id="UP000664658">
    <property type="component" value="Unassembled WGS sequence"/>
</dbReference>
<dbReference type="GeneID" id="69705305"/>
<dbReference type="RefSeq" id="WP_052181438.1">
    <property type="nucleotide sequence ID" value="NZ_CP027852.1"/>
</dbReference>
<evidence type="ECO:0000313" key="1">
    <source>
        <dbReference type="EMBL" id="MBO1108102.1"/>
    </source>
</evidence>
<sequence length="74" mass="8513">MRQISIPRVKIQAIYQRMAETARLMVGIPDYARYAAHMREQHPELPVLSEADFHRACIDARYPGKKGKLSKCPC</sequence>
<protein>
    <submittedName>
        <fullName evidence="1">YbdD/YjiX family protein</fullName>
    </submittedName>
</protein>
<proteinExistence type="predicted"/>
<reference evidence="1" key="1">
    <citation type="submission" date="2021-03" db="EMBL/GenBank/DDBJ databases">
        <title>Plesiomonas shigelloides zfcc0051, isolated from zebrafish feces.</title>
        <authorList>
            <person name="Vanderhoek Z."/>
            <person name="Gaulke C."/>
        </authorList>
    </citation>
    <scope>NUCLEOTIDE SEQUENCE</scope>
    <source>
        <strain evidence="1">Zfcc0051</strain>
    </source>
</reference>